<evidence type="ECO:0000256" key="5">
    <source>
        <dbReference type="SAM" id="Coils"/>
    </source>
</evidence>
<dbReference type="EMBL" id="FUEG01000011">
    <property type="protein sequence ID" value="SJL09678.1"/>
    <property type="molecule type" value="Genomic_DNA"/>
</dbReference>
<evidence type="ECO:0000313" key="9">
    <source>
        <dbReference type="EMBL" id="SJL09678.1"/>
    </source>
</evidence>
<dbReference type="Gene3D" id="2.60.120.260">
    <property type="entry name" value="Galactose-binding domain-like"/>
    <property type="match status" value="1"/>
</dbReference>
<dbReference type="OrthoDB" id="342281at2759"/>
<protein>
    <recommendedName>
        <fullName evidence="8">SUN domain-containing protein</fullName>
    </recommendedName>
</protein>
<keyword evidence="3 7" id="KW-1133">Transmembrane helix</keyword>
<dbReference type="GO" id="GO:0034993">
    <property type="term" value="C:meiotic nuclear membrane microtubule tethering complex"/>
    <property type="evidence" value="ECO:0007669"/>
    <property type="project" value="TreeGrafter"/>
</dbReference>
<dbReference type="PANTHER" id="PTHR12911:SF8">
    <property type="entry name" value="KLAROID PROTEIN-RELATED"/>
    <property type="match status" value="1"/>
</dbReference>
<feature type="region of interest" description="Disordered" evidence="6">
    <location>
        <begin position="116"/>
        <end position="199"/>
    </location>
</feature>
<evidence type="ECO:0000256" key="1">
    <source>
        <dbReference type="ARBA" id="ARBA00004370"/>
    </source>
</evidence>
<evidence type="ECO:0000256" key="2">
    <source>
        <dbReference type="ARBA" id="ARBA00022692"/>
    </source>
</evidence>
<keyword evidence="2 7" id="KW-0812">Transmembrane</keyword>
<feature type="compositionally biased region" description="Basic and acidic residues" evidence="6">
    <location>
        <begin position="58"/>
        <end position="68"/>
    </location>
</feature>
<evidence type="ECO:0000313" key="10">
    <source>
        <dbReference type="Proteomes" id="UP000219338"/>
    </source>
</evidence>
<evidence type="ECO:0000256" key="6">
    <source>
        <dbReference type="SAM" id="MobiDB-lite"/>
    </source>
</evidence>
<feature type="region of interest" description="Disordered" evidence="6">
    <location>
        <begin position="214"/>
        <end position="376"/>
    </location>
</feature>
<keyword evidence="4 7" id="KW-0472">Membrane</keyword>
<sequence length="916" mass="100391">MSFAGTPLGQGRRLDHSTFLGKPTSNGNRPPSPQRLVPTSYAYGAPLLGSRSPSKPTSARERRAATDHDDGEAPAVTRPGGPQLYTSPPHSPEKWSVKDTSVNIAAAFTQAAYDMQAGNPNNSWASSRPNTSYHRGTSAEYEQTSRASGQRRLAAPPNRFNTAPNKLQPRPSALGKTASLQQVPDSEGEDNAGARARSPLAELAAKTLANASFYLRQPSREPEDASVEQPSANGKNDSYDYSAEERDFQNQQQGAPRRKTVPRRGGGMSSDNKAYKPTQSDMEDSDEEFVDDDNRKRKTKKKDAGRVTTLPTISETKRRKKKPKSSKGTVAGEESEDGEEEEEEEQLARASQTRESAPTIRRSASYHPQPPDVQPISEGALLNAEQGLTSIPESQPDQPRDPRRLSIGALLGSLINFSFHGVMGLATWSWAFVVTTFFFCGKVFGTFMGATLLVPLQWILKGSSGAFMRYLVVGLTIMGGWYVLQEPILRYIPRFPSDPSYTPPEIPASNMAELNSRLQQIEATLVGLALESERTKAKVDNDVRSRSDVTGRLGSLESRVQRENARVLEAEVQHRDATTRAVQAVKKEIEVLQVQIQAQGSSKLEGPTSDEEARGRIRALEERVGTVEGGVREAVKAGGATAGISWWNVGKKGLTIKSSDGQDVTKLIEQLVGSAVAIHNKDTISKPDFALHSSGARIIPSLTSSTFELRPQNWRGKVYGTITGDGYAIGRPPITALHHESHNGHCWPFAGSSGQLGVALSAPAYIKEITIDHVAKEVAFDMRNAPRRMEVWGMVEGKDNIAKVNEWKAEKARLRAEALERGETVEEEEYPKTLPKSPMYVRIAAFDYNIHAPNPVQTFPVPDEIQDLGVDFGIVVLQILNNWGRDEFTCLYRFRVHGDGLGEMPPPYSEDALLES</sequence>
<feature type="region of interest" description="Disordered" evidence="6">
    <location>
        <begin position="1"/>
        <end position="98"/>
    </location>
</feature>
<dbReference type="InterPro" id="IPR045119">
    <property type="entry name" value="SUN1-5"/>
</dbReference>
<keyword evidence="5" id="KW-0175">Coiled coil</keyword>
<proteinExistence type="predicted"/>
<feature type="transmembrane region" description="Helical" evidence="7">
    <location>
        <begin position="429"/>
        <end position="454"/>
    </location>
</feature>
<dbReference type="PROSITE" id="PS51469">
    <property type="entry name" value="SUN"/>
    <property type="match status" value="1"/>
</dbReference>
<organism evidence="9 10">
    <name type="scientific">Armillaria ostoyae</name>
    <name type="common">Armillaria root rot fungus</name>
    <dbReference type="NCBI Taxonomy" id="47428"/>
    <lineage>
        <taxon>Eukaryota</taxon>
        <taxon>Fungi</taxon>
        <taxon>Dikarya</taxon>
        <taxon>Basidiomycota</taxon>
        <taxon>Agaricomycotina</taxon>
        <taxon>Agaricomycetes</taxon>
        <taxon>Agaricomycetidae</taxon>
        <taxon>Agaricales</taxon>
        <taxon>Marasmiineae</taxon>
        <taxon>Physalacriaceae</taxon>
        <taxon>Armillaria</taxon>
    </lineage>
</organism>
<feature type="transmembrane region" description="Helical" evidence="7">
    <location>
        <begin position="466"/>
        <end position="484"/>
    </location>
</feature>
<evidence type="ECO:0000256" key="3">
    <source>
        <dbReference type="ARBA" id="ARBA00022989"/>
    </source>
</evidence>
<feature type="coiled-coil region" evidence="5">
    <location>
        <begin position="511"/>
        <end position="595"/>
    </location>
</feature>
<dbReference type="GO" id="GO:0043495">
    <property type="term" value="F:protein-membrane adaptor activity"/>
    <property type="evidence" value="ECO:0007669"/>
    <property type="project" value="TreeGrafter"/>
</dbReference>
<dbReference type="PANTHER" id="PTHR12911">
    <property type="entry name" value="SAD1/UNC-84-LIKE PROTEIN-RELATED"/>
    <property type="match status" value="1"/>
</dbReference>
<keyword evidence="10" id="KW-1185">Reference proteome</keyword>
<feature type="compositionally biased region" description="Polar residues" evidence="6">
    <location>
        <begin position="269"/>
        <end position="280"/>
    </location>
</feature>
<reference evidence="10" key="1">
    <citation type="journal article" date="2017" name="Nat. Ecol. Evol.">
        <title>Genome expansion and lineage-specific genetic innovations in the forest pathogenic fungi Armillaria.</title>
        <authorList>
            <person name="Sipos G."/>
            <person name="Prasanna A.N."/>
            <person name="Walter M.C."/>
            <person name="O'Connor E."/>
            <person name="Balint B."/>
            <person name="Krizsan K."/>
            <person name="Kiss B."/>
            <person name="Hess J."/>
            <person name="Varga T."/>
            <person name="Slot J."/>
            <person name="Riley R."/>
            <person name="Boka B."/>
            <person name="Rigling D."/>
            <person name="Barry K."/>
            <person name="Lee J."/>
            <person name="Mihaltcheva S."/>
            <person name="LaButti K."/>
            <person name="Lipzen A."/>
            <person name="Waldron R."/>
            <person name="Moloney N.M."/>
            <person name="Sperisen C."/>
            <person name="Kredics L."/>
            <person name="Vagvoelgyi C."/>
            <person name="Patrignani A."/>
            <person name="Fitzpatrick D."/>
            <person name="Nagy I."/>
            <person name="Doyle S."/>
            <person name="Anderson J.B."/>
            <person name="Grigoriev I.V."/>
            <person name="Gueldener U."/>
            <person name="Muensterkoetter M."/>
            <person name="Nagy L.G."/>
        </authorList>
    </citation>
    <scope>NUCLEOTIDE SEQUENCE [LARGE SCALE GENOMIC DNA]</scope>
    <source>
        <strain evidence="10">C18/9</strain>
    </source>
</reference>
<dbReference type="OMA" id="PEKWSVK"/>
<evidence type="ECO:0000256" key="4">
    <source>
        <dbReference type="ARBA" id="ARBA00023136"/>
    </source>
</evidence>
<feature type="compositionally biased region" description="Acidic residues" evidence="6">
    <location>
        <begin position="281"/>
        <end position="291"/>
    </location>
</feature>
<evidence type="ECO:0000256" key="7">
    <source>
        <dbReference type="SAM" id="Phobius"/>
    </source>
</evidence>
<dbReference type="Pfam" id="PF07738">
    <property type="entry name" value="Sad1_UNC"/>
    <property type="match status" value="2"/>
</dbReference>
<dbReference type="AlphaFoldDB" id="A0A284RLN5"/>
<feature type="domain" description="SUN" evidence="8">
    <location>
        <begin position="695"/>
        <end position="901"/>
    </location>
</feature>
<gene>
    <name evidence="9" type="ORF">ARMOST_13059</name>
</gene>
<feature type="compositionally biased region" description="Acidic residues" evidence="6">
    <location>
        <begin position="333"/>
        <end position="345"/>
    </location>
</feature>
<evidence type="ECO:0000259" key="8">
    <source>
        <dbReference type="PROSITE" id="PS51469"/>
    </source>
</evidence>
<dbReference type="Proteomes" id="UP000219338">
    <property type="component" value="Unassembled WGS sequence"/>
</dbReference>
<dbReference type="InterPro" id="IPR012919">
    <property type="entry name" value="SUN_dom"/>
</dbReference>
<comment type="subcellular location">
    <subcellularLocation>
        <location evidence="1">Membrane</location>
    </subcellularLocation>
</comment>
<accession>A0A284RLN5</accession>
<name>A0A284RLN5_ARMOS</name>
<feature type="compositionally biased region" description="Polar residues" evidence="6">
    <location>
        <begin position="118"/>
        <end position="148"/>
    </location>
</feature>
<dbReference type="STRING" id="47428.A0A284RLN5"/>